<keyword evidence="6" id="KW-1185">Reference proteome</keyword>
<dbReference type="PROSITE" id="PS00012">
    <property type="entry name" value="PHOSPHOPANTETHEINE"/>
    <property type="match status" value="3"/>
</dbReference>
<dbReference type="Gene3D" id="3.30.559.30">
    <property type="entry name" value="Nonribosomal peptide synthetase, condensation domain"/>
    <property type="match status" value="3"/>
</dbReference>
<dbReference type="FunFam" id="1.10.1200.10:FF:000005">
    <property type="entry name" value="Nonribosomal peptide synthetase 1"/>
    <property type="match status" value="1"/>
</dbReference>
<accession>A0A545TJH1</accession>
<reference evidence="5 6" key="1">
    <citation type="submission" date="2019-06" db="EMBL/GenBank/DDBJ databases">
        <title>Draft genome of Aliikangiella marina GYP-15.</title>
        <authorList>
            <person name="Wang G."/>
        </authorList>
    </citation>
    <scope>NUCLEOTIDE SEQUENCE [LARGE SCALE GENOMIC DNA]</scope>
    <source>
        <strain evidence="5 6">GYP-15</strain>
    </source>
</reference>
<feature type="domain" description="Carrier" evidence="4">
    <location>
        <begin position="1070"/>
        <end position="1145"/>
    </location>
</feature>
<dbReference type="GO" id="GO:0047527">
    <property type="term" value="F:2,3-dihydroxybenzoate-serine ligase activity"/>
    <property type="evidence" value="ECO:0007669"/>
    <property type="project" value="TreeGrafter"/>
</dbReference>
<gene>
    <name evidence="5" type="ORF">FLL45_05390</name>
</gene>
<dbReference type="PROSITE" id="PS00455">
    <property type="entry name" value="AMP_BINDING"/>
    <property type="match status" value="1"/>
</dbReference>
<dbReference type="InterPro" id="IPR023213">
    <property type="entry name" value="CAT-like_dom_sf"/>
</dbReference>
<dbReference type="Pfam" id="PF18563">
    <property type="entry name" value="TubC_N"/>
    <property type="match status" value="1"/>
</dbReference>
<evidence type="ECO:0000256" key="2">
    <source>
        <dbReference type="ARBA" id="ARBA00022450"/>
    </source>
</evidence>
<dbReference type="Gene3D" id="3.30.559.10">
    <property type="entry name" value="Chloramphenicol acetyltransferase-like domain"/>
    <property type="match status" value="3"/>
</dbReference>
<dbReference type="Pfam" id="PF00501">
    <property type="entry name" value="AMP-binding"/>
    <property type="match status" value="2"/>
</dbReference>
<dbReference type="SUPFAM" id="SSF56801">
    <property type="entry name" value="Acetyl-CoA synthetase-like"/>
    <property type="match status" value="2"/>
</dbReference>
<dbReference type="InterPro" id="IPR045851">
    <property type="entry name" value="AMP-bd_C_sf"/>
</dbReference>
<evidence type="ECO:0000313" key="5">
    <source>
        <dbReference type="EMBL" id="TQV77379.1"/>
    </source>
</evidence>
<evidence type="ECO:0000313" key="6">
    <source>
        <dbReference type="Proteomes" id="UP000317839"/>
    </source>
</evidence>
<protein>
    <submittedName>
        <fullName evidence="5">Amino acid adenylation domain-containing protein</fullName>
    </submittedName>
</protein>
<dbReference type="EMBL" id="VIKR01000001">
    <property type="protein sequence ID" value="TQV77379.1"/>
    <property type="molecule type" value="Genomic_DNA"/>
</dbReference>
<dbReference type="CDD" id="cd05930">
    <property type="entry name" value="A_NRPS"/>
    <property type="match status" value="1"/>
</dbReference>
<dbReference type="InterPro" id="IPR010071">
    <property type="entry name" value="AA_adenyl_dom"/>
</dbReference>
<dbReference type="InterPro" id="IPR020806">
    <property type="entry name" value="PKS_PP-bd"/>
</dbReference>
<dbReference type="InterPro" id="IPR001242">
    <property type="entry name" value="Condensation_dom"/>
</dbReference>
<comment type="cofactor">
    <cofactor evidence="1">
        <name>pantetheine 4'-phosphate</name>
        <dbReference type="ChEBI" id="CHEBI:47942"/>
    </cofactor>
</comment>
<dbReference type="GO" id="GO:0009366">
    <property type="term" value="C:enterobactin synthetase complex"/>
    <property type="evidence" value="ECO:0007669"/>
    <property type="project" value="TreeGrafter"/>
</dbReference>
<dbReference type="InterPro" id="IPR009081">
    <property type="entry name" value="PP-bd_ACP"/>
</dbReference>
<evidence type="ECO:0000256" key="3">
    <source>
        <dbReference type="ARBA" id="ARBA00022553"/>
    </source>
</evidence>
<dbReference type="Pfam" id="PF00668">
    <property type="entry name" value="Condensation"/>
    <property type="match status" value="3"/>
</dbReference>
<dbReference type="Gene3D" id="3.40.50.980">
    <property type="match status" value="4"/>
</dbReference>
<evidence type="ECO:0000259" key="4">
    <source>
        <dbReference type="PROSITE" id="PS50075"/>
    </source>
</evidence>
<dbReference type="InterPro" id="IPR044894">
    <property type="entry name" value="TubC_N_sf"/>
</dbReference>
<dbReference type="FunFam" id="3.40.50.980:FF:000002">
    <property type="entry name" value="Enterobactin synthetase component F"/>
    <property type="match status" value="1"/>
</dbReference>
<dbReference type="SUPFAM" id="SSF52777">
    <property type="entry name" value="CoA-dependent acyltransferases"/>
    <property type="match status" value="6"/>
</dbReference>
<dbReference type="InterPro" id="IPR036736">
    <property type="entry name" value="ACP-like_sf"/>
</dbReference>
<keyword evidence="2" id="KW-0596">Phosphopantetheine</keyword>
<keyword evidence="3" id="KW-0597">Phosphoprotein</keyword>
<dbReference type="InterPro" id="IPR041464">
    <property type="entry name" value="TubC_N"/>
</dbReference>
<dbReference type="NCBIfam" id="NF003417">
    <property type="entry name" value="PRK04813.1"/>
    <property type="match status" value="2"/>
</dbReference>
<dbReference type="FunFam" id="3.30.300.30:FF:000015">
    <property type="entry name" value="Nonribosomal peptide synthase SidD"/>
    <property type="match status" value="2"/>
</dbReference>
<dbReference type="Gene3D" id="1.10.1200.10">
    <property type="entry name" value="ACP-like"/>
    <property type="match status" value="3"/>
</dbReference>
<dbReference type="Gene3D" id="1.10.10.1830">
    <property type="entry name" value="Non-ribosomal peptide synthase, adenylation domain"/>
    <property type="match status" value="1"/>
</dbReference>
<dbReference type="SMART" id="SM00823">
    <property type="entry name" value="PKS_PP"/>
    <property type="match status" value="3"/>
</dbReference>
<dbReference type="InterPro" id="IPR000873">
    <property type="entry name" value="AMP-dep_synth/lig_dom"/>
</dbReference>
<feature type="domain" description="Carrier" evidence="4">
    <location>
        <begin position="2844"/>
        <end position="2919"/>
    </location>
</feature>
<dbReference type="PROSITE" id="PS50075">
    <property type="entry name" value="CARRIER"/>
    <property type="match status" value="3"/>
</dbReference>
<dbReference type="Proteomes" id="UP000317839">
    <property type="component" value="Unassembled WGS sequence"/>
</dbReference>
<organism evidence="5 6">
    <name type="scientific">Aliikangiella marina</name>
    <dbReference type="NCBI Taxonomy" id="1712262"/>
    <lineage>
        <taxon>Bacteria</taxon>
        <taxon>Pseudomonadati</taxon>
        <taxon>Pseudomonadota</taxon>
        <taxon>Gammaproteobacteria</taxon>
        <taxon>Oceanospirillales</taxon>
        <taxon>Pleioneaceae</taxon>
        <taxon>Aliikangiella</taxon>
    </lineage>
</organism>
<dbReference type="GO" id="GO:0009239">
    <property type="term" value="P:enterobactin biosynthetic process"/>
    <property type="evidence" value="ECO:0007669"/>
    <property type="project" value="TreeGrafter"/>
</dbReference>
<dbReference type="FunFam" id="3.40.50.980:FF:000001">
    <property type="entry name" value="Non-ribosomal peptide synthetase"/>
    <property type="match status" value="2"/>
</dbReference>
<sequence>MKISDILSEALDKGIHLYVENDKLKFTAKTGQMSDAFKAKLRAHKTDLVEFLSSIEASERAEYFKSKIMPRNHKDKKFKSSLSFAQQRLWFLSRLMGANSVYNVSIALRLRGEIEEKLLIRSILMVFKRQESLRTKFIEEDGVAYQVVNQVNEDLKVKEVSDVNELREIWLSEKNFPFDMQHDELARVKVLRQNNAEKGPPCHDFIVMLTMHHSITDAWSMSIFFKELMDNYLSLSSGPEHALPPLEIQYSDYAEWQNQYIAGDYLTKQLRFWRNQLKDLPSSLSLPFDKPRPNKQTFNGAICEVNFGKTLSEKLVGLSLEYNTTPYVTLLSLFATLLYRYSGQADLAIGSPVTNRANKDVENLIGFFVNTLVMRVRIEDGDGFAELIEKTRNVVLESFEHQDIPFEKLVEELSPQRSLSHSPLFQVAFTLQNVPKPAAEATDIQLLPVFCEDDRVDAGSSQMSRFDLTLRLQESDAGFSGDFEFNTDLFEPSTISRMVTHLYKLAEQVVCNLETPVLNLDFLSEAEKQQQLKEWNNTEYPLGQTTHVYELFQERVKLHPDSIAIAYDEQQISYRALNNMSNLLAHQLINQKISCSSRVGIYCERSIEMVLAILATLKAGASYVPLEPELPSKRLRHMIVESNVEVVLSNQESISKFKKIDEREPKVINLADFKQYSASDSIDPVLALSPLTCNYVIYTSGSTGKPKGVMNTSEALINRLSWMQTQYQMTTCDRVLQKTPFSFDVSVWEFLWTLSYGGCLVIAKPAGHKDPTYLNKIVAEKHISIIHFVPSMLQVYLEQATYESVRSLRQVICSGEALSKNLVEKFIGLNTSAKLANLYGPTEAAIDVSAWHCSLDNNLSCVPIGKPIHNIKLYVVDKNLQLIPSGCSGELLIGGVGLAQGYVNQPGLTAEKFIPNHIDDNQQRLYKTGDLVRLLADGNIEYLGRIDHQVKIRGYRIELEEITRVLVKSNRVKTATVNLLELSSEQKYLIAYVVPAAKQLENVGSTGLEIQLEQSLVDELILQVRSNLPDYMMPSGFIGITHLPVSKNGKLNKSELPSYIPSQSNVVKVALESEVEHILANIWRQLLNSEELGKLDNFFDLGGHSLLVTQLISRIRDVFNVEISIAEIFDKQLLVEQATYIEGLLSSDKDKYLTDKVVPARSELPKVLSFAQQRMLFLTEYMGMKNAYNIPVALKVEGSVSEKALINSLSELFDQHHILRSCFQQVGGELIHLLHEVPGITIENVTSTEQLERLYFHEKNYRFDLFKEPLCRVKLVRKVEPKNKEYYLFITMHHSISDGWSIGILINNILKRYQSILSATQEPIEYTELQYTDYAVWQKARLQGDWLQELLVYWSRKLYGMPPCLTLPIEESRALGESFQGGTVKVSIGGKLLKKIKDFTAEHNITNFMLLISVYFVTLSKFSNCNDFAIGTPLAGRIRSELESLIGLFVNSLPIRGQLYPNLSFTKFVKQIRNTTLECFAHQELPFDKIVDQVAGERSSEYSPIYQVMFALQNIPAANENESDIKLVAYPENSEQTFLATDSNVVARHELSLMLLEREHDIVGKLDFDKRLFKKDTVQGLVNSYLYLLEQLVETPDVQLGSIPLLSFGQKLNRSTRFAGNKEIYLEDIGTFSELEPVKDDLGTARLLSGERSTRLTEVVQHHVQITHNCFVVESLNDRYGLELYLEDKHKVLSNENKVKRLRDKIRCGKNISPLPKKVFISKQFPYLRSGLLNTIELLRTFASKPVVGPKLVNPSTELESKLIELWKDKLDLQELGIDCNYFSVGGDSIRAIGLISAAEECGVKFAAKHLFKYPTIRELAQFIESGLEKETVYFKAVEKYELLTQKELNQLKEAYDFHAIDDAYPLSMMQEGMVLHSLRSRGLNLYENIQLYHFKECWNINLFRKTLQFLANKYSNMKSVYCLSLDRPIQLILKDKAPELDVVDLSTLKDSELSPTIEQWMAQQREIGIDVTKGLWRATVFLLPNGEFLFGLFVHHALWDGWSLESFTNEVLKTYRYLLQKGKFIEYEKLPSYNLFIAKEQKAIKSEAHKEFWCKDLATAEIPWWTGLKRATNERIACHISDQTSQKICGLAKGLGVQEKSIWSTVYLTFLGLLNGSDEIAAPIISQGRPEIKGGDKMIGVFLNALPLSINYENRSWKEIIEIVDKKLRSQHEFRHYPIAEIQRATGLDFSAALFTYTNWHVYYEKDQGATSRNKPGNSPIPEKVSAFQSTNYLMDVYVNKNEKTQTFSLSIHADSKVFNQAARERFKNYINNIVEQIVSYTDCVFSKERLLGEEELNQLLVVNNSTQCQENIQDCFYELFEQNAEKNANQIAITCNGINITYAELNSRTNKLANFLVSKGVSYEDKVGICTERSIEMVVSLLAIAKAGGCYIALDPEYPEDRLQYMIETSECKMVLCERHLLEELPLLSTLRTVPVDLAIQDKLFSQFSQENLNLVPSQIKRKLLAYEIYTSGTSGKPKAVQIVHQGLNNYLHHARRNYFDNCNGGVVSTSFNFDATVTSLITPLTLGKTVFLTASHEDRFKSLASLMFDSQSPLVFKLTPAHLEALKHTINSEIKCTLEHCLVIGGEALTSELIDSWRSRFLPNAKFVNEYGPTETVVGSSIFNIDKNSVVNLEASTLPIGYPIQNTEFYIVDNQYEIQPTGTPGELLIGGMGLSRGYLKQGATTALKFIPNRFSAVNGERLYKSGDLVRIIEKNKIEFLGRIDSQIKVRGYRIELSEIEAVIKSHKLVKDVVVVAQVEPSGDQVLIAYVVESTLNTEDATDYSHKIHNQLRKLVQAELPIYMVPSAFLVINDIPLSVNGKVKYEALPSVDFSQRQSNYVAPENEIEAFLCGLWQKLLNLEEVGVADNFWDIGGHSLQALRLSNMIRQEYQIDIPLKVFFEHQTVRELSDYIMIELDSIKLLQSKTSLEGNEDEIDEGTF</sequence>
<dbReference type="OrthoDB" id="9757559at2"/>
<dbReference type="InterPro" id="IPR025110">
    <property type="entry name" value="AMP-bd_C"/>
</dbReference>
<dbReference type="InterPro" id="IPR020845">
    <property type="entry name" value="AMP-binding_CS"/>
</dbReference>
<dbReference type="PANTHER" id="PTHR45527:SF1">
    <property type="entry name" value="FATTY ACID SYNTHASE"/>
    <property type="match status" value="1"/>
</dbReference>
<dbReference type="GO" id="GO:0005829">
    <property type="term" value="C:cytosol"/>
    <property type="evidence" value="ECO:0007669"/>
    <property type="project" value="TreeGrafter"/>
</dbReference>
<dbReference type="CDD" id="cd19531">
    <property type="entry name" value="LCL_NRPS-like"/>
    <property type="match status" value="2"/>
</dbReference>
<comment type="caution">
    <text evidence="5">The sequence shown here is derived from an EMBL/GenBank/DDBJ whole genome shotgun (WGS) entry which is preliminary data.</text>
</comment>
<dbReference type="FunFam" id="3.40.50.12780:FF:000012">
    <property type="entry name" value="Non-ribosomal peptide synthetase"/>
    <property type="match status" value="1"/>
</dbReference>
<evidence type="ECO:0000256" key="1">
    <source>
        <dbReference type="ARBA" id="ARBA00001957"/>
    </source>
</evidence>
<proteinExistence type="predicted"/>
<dbReference type="InterPro" id="IPR006162">
    <property type="entry name" value="Ppantetheine_attach_site"/>
</dbReference>
<dbReference type="SUPFAM" id="SSF47336">
    <property type="entry name" value="ACP-like"/>
    <property type="match status" value="3"/>
</dbReference>
<dbReference type="Gene3D" id="3.30.300.30">
    <property type="match status" value="2"/>
</dbReference>
<dbReference type="GO" id="GO:0043041">
    <property type="term" value="P:amino acid activation for nonribosomal peptide biosynthetic process"/>
    <property type="evidence" value="ECO:0007669"/>
    <property type="project" value="TreeGrafter"/>
</dbReference>
<dbReference type="Gene3D" id="2.30.38.10">
    <property type="entry name" value="Luciferase, Domain 3"/>
    <property type="match status" value="2"/>
</dbReference>
<dbReference type="PANTHER" id="PTHR45527">
    <property type="entry name" value="NONRIBOSOMAL PEPTIDE SYNTHETASE"/>
    <property type="match status" value="1"/>
</dbReference>
<dbReference type="RefSeq" id="WP_142940951.1">
    <property type="nucleotide sequence ID" value="NZ_VIKR01000001.1"/>
</dbReference>
<dbReference type="GO" id="GO:0031177">
    <property type="term" value="F:phosphopantetheine binding"/>
    <property type="evidence" value="ECO:0007669"/>
    <property type="project" value="InterPro"/>
</dbReference>
<dbReference type="NCBIfam" id="TIGR01733">
    <property type="entry name" value="AA-adenyl-dom"/>
    <property type="match status" value="2"/>
</dbReference>
<dbReference type="Pfam" id="PF00550">
    <property type="entry name" value="PP-binding"/>
    <property type="match status" value="3"/>
</dbReference>
<dbReference type="Pfam" id="PF13193">
    <property type="entry name" value="AMP-binding_C"/>
    <property type="match status" value="1"/>
</dbReference>
<feature type="domain" description="Carrier" evidence="4">
    <location>
        <begin position="1754"/>
        <end position="1828"/>
    </location>
</feature>
<name>A0A545TJH1_9GAMM</name>